<reference evidence="1" key="1">
    <citation type="journal article" date="2014" name="Nat. Commun.">
        <title>The tobacco genome sequence and its comparison with those of tomato and potato.</title>
        <authorList>
            <person name="Sierro N."/>
            <person name="Battey J.N."/>
            <person name="Ouadi S."/>
            <person name="Bakaher N."/>
            <person name="Bovet L."/>
            <person name="Willig A."/>
            <person name="Goepfert S."/>
            <person name="Peitsch M.C."/>
            <person name="Ivanov N.V."/>
        </authorList>
    </citation>
    <scope>NUCLEOTIDE SEQUENCE [LARGE SCALE GENOMIC DNA]</scope>
</reference>
<organism evidence="1 2">
    <name type="scientific">Nicotiana tabacum</name>
    <name type="common">Common tobacco</name>
    <dbReference type="NCBI Taxonomy" id="4097"/>
    <lineage>
        <taxon>Eukaryota</taxon>
        <taxon>Viridiplantae</taxon>
        <taxon>Streptophyta</taxon>
        <taxon>Embryophyta</taxon>
        <taxon>Tracheophyta</taxon>
        <taxon>Spermatophyta</taxon>
        <taxon>Magnoliopsida</taxon>
        <taxon>eudicotyledons</taxon>
        <taxon>Gunneridae</taxon>
        <taxon>Pentapetalae</taxon>
        <taxon>asterids</taxon>
        <taxon>lamiids</taxon>
        <taxon>Solanales</taxon>
        <taxon>Solanaceae</taxon>
        <taxon>Nicotianoideae</taxon>
        <taxon>Nicotianeae</taxon>
        <taxon>Nicotiana</taxon>
    </lineage>
</organism>
<evidence type="ECO:0000313" key="1">
    <source>
        <dbReference type="Proteomes" id="UP000790787"/>
    </source>
</evidence>
<keyword evidence="2" id="KW-0012">Acyltransferase</keyword>
<name>A0AC58TAX0_TOBAC</name>
<keyword evidence="1" id="KW-1185">Reference proteome</keyword>
<reference evidence="2" key="2">
    <citation type="submission" date="2025-08" db="UniProtKB">
        <authorList>
            <consortium name="RefSeq"/>
        </authorList>
    </citation>
    <scope>IDENTIFICATION</scope>
    <source>
        <tissue evidence="2">Leaf</tissue>
    </source>
</reference>
<sequence length="586" mass="66299">MSDHTVSAPLLHSSTHLSDSDHDHAPEPHVILTVDDDDGVHQLPNGDDHQLVTHISEVDDNPYAFLGAKRFDMPRSTTVDPFRNNTPRIEGVYEWFKIVVCLPLALVRLVLFGFSLMVGYVATRVALHGWKDKQNPMPKWRSRLMCVTRFSARTILFSFGYQWIRRKGKPAPREIAPVVVSNHVSYIDPIFFFYELFPTIVASESHDSMPFVGTIIRAMQTSFDSSFEFWNPVYSASECLVHISVIKTLKLLMPSPFLQVIYVNRFSPTSRKHAVGEIKRKASCNQFPRVLLFPEGTTTNGRAIISFQLGAFIPGYPIQPVIVRYPHVHFDQSWGNVSLGMLMFRMFTQFHNFMEVEYLPVVSPHENQKENAVRFAQRTGHAVSTALNVVQTSHSYGDVLLLAKALECNQENPSLYLVEMAAVEAAFHLSSLEAVEFLDVFLSMNPDSKGQVEIHDFLRVLRLKSCTLSEKIFGFIDMQKSGKITFKQFLVGSAHILKQPLFHQACESAFTACDDGGKNYILEQEFRYSLMLSLPGLSSNEIHGLFTLFDTDHDGKISKADLIACLRRYPLLIALFSPCVLQQTCP</sequence>
<gene>
    <name evidence="2" type="primary">LOC107776513</name>
</gene>
<protein>
    <submittedName>
        <fullName evidence="2">Lysophospholipid acyltransferase LPEAT2 isoform X1</fullName>
    </submittedName>
</protein>
<proteinExistence type="predicted"/>
<dbReference type="Proteomes" id="UP000790787">
    <property type="component" value="Chromosome 19"/>
</dbReference>
<keyword evidence="2" id="KW-0808">Transferase</keyword>
<dbReference type="RefSeq" id="XP_075094375.1">
    <property type="nucleotide sequence ID" value="XM_075238274.1"/>
</dbReference>
<evidence type="ECO:0000313" key="2">
    <source>
        <dbReference type="RefSeq" id="XP_075094375.1"/>
    </source>
</evidence>
<accession>A0AC58TAX0</accession>